<dbReference type="InterPro" id="IPR017945">
    <property type="entry name" value="DHBP_synth_RibB-like_a/b_dom"/>
</dbReference>
<evidence type="ECO:0000259" key="12">
    <source>
        <dbReference type="PROSITE" id="PS51163"/>
    </source>
</evidence>
<dbReference type="PANTHER" id="PTHR17490">
    <property type="entry name" value="SUA5"/>
    <property type="match status" value="1"/>
</dbReference>
<dbReference type="GO" id="GO:0005737">
    <property type="term" value="C:cytoplasm"/>
    <property type="evidence" value="ECO:0007669"/>
    <property type="project" value="UniProtKB-SubCell"/>
</dbReference>
<dbReference type="GO" id="GO:0006450">
    <property type="term" value="P:regulation of translational fidelity"/>
    <property type="evidence" value="ECO:0007669"/>
    <property type="project" value="TreeGrafter"/>
</dbReference>
<keyword evidence="4" id="KW-0963">Cytoplasm</keyword>
<comment type="subcellular location">
    <subcellularLocation>
        <location evidence="1">Cytoplasm</location>
    </subcellularLocation>
</comment>
<dbReference type="SUPFAM" id="SSF55821">
    <property type="entry name" value="YrdC/RibB"/>
    <property type="match status" value="1"/>
</dbReference>
<dbReference type="PANTHER" id="PTHR17490:SF16">
    <property type="entry name" value="THREONYLCARBAMOYL-AMP SYNTHASE"/>
    <property type="match status" value="1"/>
</dbReference>
<evidence type="ECO:0000256" key="9">
    <source>
        <dbReference type="ARBA" id="ARBA00022840"/>
    </source>
</evidence>
<evidence type="ECO:0000256" key="5">
    <source>
        <dbReference type="ARBA" id="ARBA00022679"/>
    </source>
</evidence>
<dbReference type="NCBIfam" id="TIGR00057">
    <property type="entry name" value="L-threonylcarbamoyladenylate synthase"/>
    <property type="match status" value="1"/>
</dbReference>
<feature type="domain" description="YrdC-like" evidence="12">
    <location>
        <begin position="2"/>
        <end position="185"/>
    </location>
</feature>
<organism evidence="13 14">
    <name type="scientific">Gelidibacter maritimus</name>
    <dbReference type="NCBI Taxonomy" id="2761487"/>
    <lineage>
        <taxon>Bacteria</taxon>
        <taxon>Pseudomonadati</taxon>
        <taxon>Bacteroidota</taxon>
        <taxon>Flavobacteriia</taxon>
        <taxon>Flavobacteriales</taxon>
        <taxon>Flavobacteriaceae</taxon>
        <taxon>Gelidibacter</taxon>
    </lineage>
</organism>
<dbReference type="EC" id="2.7.7.87" evidence="3"/>
<keyword evidence="6" id="KW-0819">tRNA processing</keyword>
<dbReference type="InterPro" id="IPR050156">
    <property type="entry name" value="TC-AMP_synthase_SUA5"/>
</dbReference>
<keyword evidence="7" id="KW-0548">Nucleotidyltransferase</keyword>
<evidence type="ECO:0000256" key="7">
    <source>
        <dbReference type="ARBA" id="ARBA00022695"/>
    </source>
</evidence>
<dbReference type="GO" id="GO:0008033">
    <property type="term" value="P:tRNA processing"/>
    <property type="evidence" value="ECO:0007669"/>
    <property type="project" value="UniProtKB-KW"/>
</dbReference>
<comment type="caution">
    <text evidence="13">The sequence shown here is derived from an EMBL/GenBank/DDBJ whole genome shotgun (WGS) entry which is preliminary data.</text>
</comment>
<dbReference type="RefSeq" id="WP_182205335.1">
    <property type="nucleotide sequence ID" value="NZ_JACGLT010000006.1"/>
</dbReference>
<dbReference type="Proteomes" id="UP000541857">
    <property type="component" value="Unassembled WGS sequence"/>
</dbReference>
<dbReference type="GO" id="GO:0005524">
    <property type="term" value="F:ATP binding"/>
    <property type="evidence" value="ECO:0007669"/>
    <property type="project" value="UniProtKB-KW"/>
</dbReference>
<keyword evidence="9" id="KW-0067">ATP-binding</keyword>
<sequence>MQKEISNALQVLKDGGLLLYPTDTVWGIGCDATNPEAVKKVFQLKEREDKKALICLVADDRMLSKYVKEIPKVAYDIFEVSEEPITIIYDEAQNLAENLVAEDRSIAIRIPDDDFCFQLLRRFGKPIVSTSANRSHEATPKSYKEITPHILKGVDYIVNLHREKNCSKPSSIIKLSANGRVKIIR</sequence>
<keyword evidence="8" id="KW-0547">Nucleotide-binding</keyword>
<dbReference type="Pfam" id="PF01300">
    <property type="entry name" value="Sua5_yciO_yrdC"/>
    <property type="match status" value="1"/>
</dbReference>
<proteinExistence type="inferred from homology"/>
<keyword evidence="14" id="KW-1185">Reference proteome</keyword>
<evidence type="ECO:0000256" key="10">
    <source>
        <dbReference type="ARBA" id="ARBA00029774"/>
    </source>
</evidence>
<dbReference type="Gene3D" id="3.90.870.10">
    <property type="entry name" value="DHBP synthase"/>
    <property type="match status" value="1"/>
</dbReference>
<accession>A0A7W2M5J4</accession>
<evidence type="ECO:0000313" key="13">
    <source>
        <dbReference type="EMBL" id="MBA6153032.1"/>
    </source>
</evidence>
<dbReference type="GO" id="GO:0000049">
    <property type="term" value="F:tRNA binding"/>
    <property type="evidence" value="ECO:0007669"/>
    <property type="project" value="TreeGrafter"/>
</dbReference>
<protein>
    <recommendedName>
        <fullName evidence="10">L-threonylcarbamoyladenylate synthase</fullName>
        <ecNumber evidence="3">2.7.7.87</ecNumber>
    </recommendedName>
    <alternativeName>
        <fullName evidence="10">L-threonylcarbamoyladenylate synthase</fullName>
    </alternativeName>
</protein>
<dbReference type="AlphaFoldDB" id="A0A7W2M5J4"/>
<evidence type="ECO:0000256" key="6">
    <source>
        <dbReference type="ARBA" id="ARBA00022694"/>
    </source>
</evidence>
<dbReference type="EMBL" id="JACGLT010000006">
    <property type="protein sequence ID" value="MBA6153032.1"/>
    <property type="molecule type" value="Genomic_DNA"/>
</dbReference>
<keyword evidence="5" id="KW-0808">Transferase</keyword>
<evidence type="ECO:0000256" key="2">
    <source>
        <dbReference type="ARBA" id="ARBA00007663"/>
    </source>
</evidence>
<evidence type="ECO:0000256" key="8">
    <source>
        <dbReference type="ARBA" id="ARBA00022741"/>
    </source>
</evidence>
<dbReference type="GO" id="GO:0061710">
    <property type="term" value="F:L-threonylcarbamoyladenylate synthase"/>
    <property type="evidence" value="ECO:0007669"/>
    <property type="project" value="UniProtKB-EC"/>
</dbReference>
<reference evidence="13 14" key="1">
    <citation type="submission" date="2020-07" db="EMBL/GenBank/DDBJ databases">
        <title>Bacterium isolated from marine sediment.</title>
        <authorList>
            <person name="Shang D."/>
        </authorList>
    </citation>
    <scope>NUCLEOTIDE SEQUENCE [LARGE SCALE GENOMIC DNA]</scope>
    <source>
        <strain evidence="13 14">F6074</strain>
    </source>
</reference>
<name>A0A7W2M5J4_9FLAO</name>
<dbReference type="InterPro" id="IPR006070">
    <property type="entry name" value="Sua5-like_dom"/>
</dbReference>
<evidence type="ECO:0000256" key="1">
    <source>
        <dbReference type="ARBA" id="ARBA00004496"/>
    </source>
</evidence>
<evidence type="ECO:0000256" key="3">
    <source>
        <dbReference type="ARBA" id="ARBA00012584"/>
    </source>
</evidence>
<evidence type="ECO:0000313" key="14">
    <source>
        <dbReference type="Proteomes" id="UP000541857"/>
    </source>
</evidence>
<gene>
    <name evidence="13" type="ORF">H3Z82_09875</name>
</gene>
<evidence type="ECO:0000256" key="11">
    <source>
        <dbReference type="ARBA" id="ARBA00048366"/>
    </source>
</evidence>
<evidence type="ECO:0000256" key="4">
    <source>
        <dbReference type="ARBA" id="ARBA00022490"/>
    </source>
</evidence>
<comment type="similarity">
    <text evidence="2">Belongs to the SUA5 family.</text>
</comment>
<dbReference type="PROSITE" id="PS51163">
    <property type="entry name" value="YRDC"/>
    <property type="match status" value="1"/>
</dbReference>
<comment type="catalytic activity">
    <reaction evidence="11">
        <text>L-threonine + hydrogencarbonate + ATP = L-threonylcarbamoyladenylate + diphosphate + H2O</text>
        <dbReference type="Rhea" id="RHEA:36407"/>
        <dbReference type="ChEBI" id="CHEBI:15377"/>
        <dbReference type="ChEBI" id="CHEBI:17544"/>
        <dbReference type="ChEBI" id="CHEBI:30616"/>
        <dbReference type="ChEBI" id="CHEBI:33019"/>
        <dbReference type="ChEBI" id="CHEBI:57926"/>
        <dbReference type="ChEBI" id="CHEBI:73682"/>
        <dbReference type="EC" id="2.7.7.87"/>
    </reaction>
</comment>
<dbReference type="GO" id="GO:0003725">
    <property type="term" value="F:double-stranded RNA binding"/>
    <property type="evidence" value="ECO:0007669"/>
    <property type="project" value="InterPro"/>
</dbReference>